<protein>
    <submittedName>
        <fullName evidence="1">Uncharacterized protein</fullName>
    </submittedName>
</protein>
<sequence>LQKYDDCARYARLALGEDGKQPYQAHYLLGAALAKMKKRKAAQKALQRYIELNPNIDKTQKPIVAFTSNNDVNLVVRRTTPGVDIEKRLKYTPEELAEGRELIKALVKEESVRLRLTQEEIAVLLEYIAQAYGKKAPEMIADFLADREKTYEKVKTTLGRESRLPREKLGKLAAADNSPVTTEALLSMLEPSEALKRLEALKDSHPQVARYHYLLGRYYMSNPKKFGKKAMKRFELAIGFDKGNALYHYALAYACLKMHDQAKM</sequence>
<dbReference type="AlphaFoldDB" id="X0UJW9"/>
<feature type="non-terminal residue" evidence="1">
    <location>
        <position position="264"/>
    </location>
</feature>
<gene>
    <name evidence="1" type="ORF">S01H1_45471</name>
</gene>
<evidence type="ECO:0000313" key="1">
    <source>
        <dbReference type="EMBL" id="GAG00653.1"/>
    </source>
</evidence>
<dbReference type="SUPFAM" id="SSF48452">
    <property type="entry name" value="TPR-like"/>
    <property type="match status" value="1"/>
</dbReference>
<dbReference type="Gene3D" id="1.25.40.10">
    <property type="entry name" value="Tetratricopeptide repeat domain"/>
    <property type="match status" value="2"/>
</dbReference>
<feature type="non-terminal residue" evidence="1">
    <location>
        <position position="1"/>
    </location>
</feature>
<comment type="caution">
    <text evidence="1">The sequence shown here is derived from an EMBL/GenBank/DDBJ whole genome shotgun (WGS) entry which is preliminary data.</text>
</comment>
<organism evidence="1">
    <name type="scientific">marine sediment metagenome</name>
    <dbReference type="NCBI Taxonomy" id="412755"/>
    <lineage>
        <taxon>unclassified sequences</taxon>
        <taxon>metagenomes</taxon>
        <taxon>ecological metagenomes</taxon>
    </lineage>
</organism>
<dbReference type="InterPro" id="IPR019734">
    <property type="entry name" value="TPR_rpt"/>
</dbReference>
<name>X0UJW9_9ZZZZ</name>
<accession>X0UJW9</accession>
<proteinExistence type="predicted"/>
<dbReference type="InterPro" id="IPR011990">
    <property type="entry name" value="TPR-like_helical_dom_sf"/>
</dbReference>
<dbReference type="PROSITE" id="PS50005">
    <property type="entry name" value="TPR"/>
    <property type="match status" value="1"/>
</dbReference>
<reference evidence="1" key="1">
    <citation type="journal article" date="2014" name="Front. Microbiol.">
        <title>High frequency of phylogenetically diverse reductive dehalogenase-homologous genes in deep subseafloor sedimentary metagenomes.</title>
        <authorList>
            <person name="Kawai M."/>
            <person name="Futagami T."/>
            <person name="Toyoda A."/>
            <person name="Takaki Y."/>
            <person name="Nishi S."/>
            <person name="Hori S."/>
            <person name="Arai W."/>
            <person name="Tsubouchi T."/>
            <person name="Morono Y."/>
            <person name="Uchiyama I."/>
            <person name="Ito T."/>
            <person name="Fujiyama A."/>
            <person name="Inagaki F."/>
            <person name="Takami H."/>
        </authorList>
    </citation>
    <scope>NUCLEOTIDE SEQUENCE</scope>
    <source>
        <strain evidence="1">Expedition CK06-06</strain>
    </source>
</reference>
<dbReference type="EMBL" id="BARS01029056">
    <property type="protein sequence ID" value="GAG00653.1"/>
    <property type="molecule type" value="Genomic_DNA"/>
</dbReference>